<evidence type="ECO:0000256" key="3">
    <source>
        <dbReference type="SAM" id="Coils"/>
    </source>
</evidence>
<dbReference type="InterPro" id="IPR005632">
    <property type="entry name" value="Chaperone_Skp"/>
</dbReference>
<evidence type="ECO:0000256" key="1">
    <source>
        <dbReference type="ARBA" id="ARBA00009091"/>
    </source>
</evidence>
<dbReference type="GO" id="GO:0050821">
    <property type="term" value="P:protein stabilization"/>
    <property type="evidence" value="ECO:0007669"/>
    <property type="project" value="TreeGrafter"/>
</dbReference>
<name>A0A1B9F6I0_9BACT</name>
<dbReference type="SUPFAM" id="SSF111384">
    <property type="entry name" value="OmpH-like"/>
    <property type="match status" value="1"/>
</dbReference>
<dbReference type="OrthoDB" id="5417975at2"/>
<protein>
    <submittedName>
        <fullName evidence="5">Outer membrane protein H</fullName>
    </submittedName>
</protein>
<evidence type="ECO:0000256" key="2">
    <source>
        <dbReference type="ARBA" id="ARBA00022729"/>
    </source>
</evidence>
<dbReference type="Gene3D" id="3.30.910.20">
    <property type="entry name" value="Skp domain"/>
    <property type="match status" value="1"/>
</dbReference>
<sequence length="184" mass="21270">MNRLMGFGWALTVCFLLTFLSQAAIAQSASHKIAVIDMQKVMRESHAGKAAMEKLNKKFEKLREELRKKQEELKAFKEDLEKKAPLLSEEARAEKEREYKKMLRDFKDKSDDAQFEMRQAESRTMEPILKELEKIVTEIGKKKGYTLILENKMPGIYYVAPEADITDEIIKAYDAMKKGNGTKK</sequence>
<comment type="similarity">
    <text evidence="1">Belongs to the Skp family.</text>
</comment>
<evidence type="ECO:0000256" key="4">
    <source>
        <dbReference type="SAM" id="SignalP"/>
    </source>
</evidence>
<dbReference type="Pfam" id="PF03938">
    <property type="entry name" value="OmpH"/>
    <property type="match status" value="1"/>
</dbReference>
<dbReference type="SMART" id="SM00935">
    <property type="entry name" value="OmpH"/>
    <property type="match status" value="1"/>
</dbReference>
<feature type="chain" id="PRO_5008626237" evidence="4">
    <location>
        <begin position="27"/>
        <end position="184"/>
    </location>
</feature>
<dbReference type="STRING" id="1156395.DBT_0898"/>
<dbReference type="Proteomes" id="UP000093080">
    <property type="component" value="Unassembled WGS sequence"/>
</dbReference>
<comment type="caution">
    <text evidence="5">The sequence shown here is derived from an EMBL/GenBank/DDBJ whole genome shotgun (WGS) entry which is preliminary data.</text>
</comment>
<keyword evidence="6" id="KW-1185">Reference proteome</keyword>
<dbReference type="GO" id="GO:0005829">
    <property type="term" value="C:cytosol"/>
    <property type="evidence" value="ECO:0007669"/>
    <property type="project" value="TreeGrafter"/>
</dbReference>
<keyword evidence="2 4" id="KW-0732">Signal</keyword>
<feature type="signal peptide" evidence="4">
    <location>
        <begin position="1"/>
        <end position="26"/>
    </location>
</feature>
<evidence type="ECO:0000313" key="5">
    <source>
        <dbReference type="EMBL" id="OCC15547.1"/>
    </source>
</evidence>
<evidence type="ECO:0000313" key="6">
    <source>
        <dbReference type="Proteomes" id="UP000093080"/>
    </source>
</evidence>
<proteinExistence type="inferred from homology"/>
<dbReference type="InterPro" id="IPR024930">
    <property type="entry name" value="Skp_dom_sf"/>
</dbReference>
<organism evidence="5 6">
    <name type="scientific">Dissulfuribacter thermophilus</name>
    <dbReference type="NCBI Taxonomy" id="1156395"/>
    <lineage>
        <taxon>Bacteria</taxon>
        <taxon>Pseudomonadati</taxon>
        <taxon>Thermodesulfobacteriota</taxon>
        <taxon>Dissulfuribacteria</taxon>
        <taxon>Dissulfuribacterales</taxon>
        <taxon>Dissulfuribacteraceae</taxon>
        <taxon>Dissulfuribacter</taxon>
    </lineage>
</organism>
<dbReference type="GO" id="GO:0051082">
    <property type="term" value="F:unfolded protein binding"/>
    <property type="evidence" value="ECO:0007669"/>
    <property type="project" value="InterPro"/>
</dbReference>
<gene>
    <name evidence="5" type="ORF">DBT_0898</name>
</gene>
<feature type="coiled-coil region" evidence="3">
    <location>
        <begin position="45"/>
        <end position="123"/>
    </location>
</feature>
<accession>A0A1B9F6I0</accession>
<dbReference type="PANTHER" id="PTHR35089">
    <property type="entry name" value="CHAPERONE PROTEIN SKP"/>
    <property type="match status" value="1"/>
</dbReference>
<dbReference type="EMBL" id="MAGO01000004">
    <property type="protein sequence ID" value="OCC15547.1"/>
    <property type="molecule type" value="Genomic_DNA"/>
</dbReference>
<reference evidence="5 6" key="1">
    <citation type="submission" date="2016-06" db="EMBL/GenBank/DDBJ databases">
        <title>Respiratory ammonification of nitrate coupled to the oxidation of elemental sulfur in deep-sea autotrophic thermophilic bacteria.</title>
        <authorList>
            <person name="Slobodkina G.B."/>
            <person name="Mardanov A.V."/>
            <person name="Ravin N.V."/>
            <person name="Frolova A.A."/>
            <person name="Viryasiv M.B."/>
            <person name="Chernyh N.A."/>
            <person name="Bonch-Osmolovskaya E.A."/>
            <person name="Slobodkin A.I."/>
        </authorList>
    </citation>
    <scope>NUCLEOTIDE SEQUENCE [LARGE SCALE GENOMIC DNA]</scope>
    <source>
        <strain evidence="5 6">S69</strain>
    </source>
</reference>
<keyword evidence="3" id="KW-0175">Coiled coil</keyword>
<dbReference type="PANTHER" id="PTHR35089:SF1">
    <property type="entry name" value="CHAPERONE PROTEIN SKP"/>
    <property type="match status" value="1"/>
</dbReference>
<dbReference type="AlphaFoldDB" id="A0A1B9F6I0"/>
<dbReference type="RefSeq" id="WP_083186617.1">
    <property type="nucleotide sequence ID" value="NZ_MAGO01000004.1"/>
</dbReference>